<feature type="transmembrane region" description="Helical" evidence="1">
    <location>
        <begin position="144"/>
        <end position="163"/>
    </location>
</feature>
<sequence>MLFLAGFGSIWLLNGLTALHRLNAISLGAVVMILAVFAIPALRLLRMAGKRDAHAEATPEERQTRRVLLRVNATQGVAIIVSVWLLNAIHRGEFVAPVIAFIVGMHLFPLAELFNYAPYNVAGTLLVGWSTVAVTILPPELLSSIGALGTAIILLGSAAYTLMSASRAARATPSSPRLTHQTA</sequence>
<evidence type="ECO:0000313" key="3">
    <source>
        <dbReference type="Proteomes" id="UP000253606"/>
    </source>
</evidence>
<dbReference type="Proteomes" id="UP000253606">
    <property type="component" value="Chromosome"/>
</dbReference>
<keyword evidence="1" id="KW-0812">Transmembrane</keyword>
<feature type="transmembrane region" description="Helical" evidence="1">
    <location>
        <begin position="94"/>
        <end position="114"/>
    </location>
</feature>
<protein>
    <submittedName>
        <fullName evidence="2">Uncharacterized protein</fullName>
    </submittedName>
</protein>
<name>A0A2Z5FY47_9BACT</name>
<evidence type="ECO:0000313" key="2">
    <source>
        <dbReference type="EMBL" id="AXC11296.1"/>
    </source>
</evidence>
<keyword evidence="1" id="KW-1133">Transmembrane helix</keyword>
<proteinExistence type="predicted"/>
<feature type="transmembrane region" description="Helical" evidence="1">
    <location>
        <begin position="28"/>
        <end position="46"/>
    </location>
</feature>
<dbReference type="EMBL" id="CP030840">
    <property type="protein sequence ID" value="AXC11296.1"/>
    <property type="molecule type" value="Genomic_DNA"/>
</dbReference>
<organism evidence="2 3">
    <name type="scientific">Acidisarcina polymorpha</name>
    <dbReference type="NCBI Taxonomy" id="2211140"/>
    <lineage>
        <taxon>Bacteria</taxon>
        <taxon>Pseudomonadati</taxon>
        <taxon>Acidobacteriota</taxon>
        <taxon>Terriglobia</taxon>
        <taxon>Terriglobales</taxon>
        <taxon>Acidobacteriaceae</taxon>
        <taxon>Acidisarcina</taxon>
    </lineage>
</organism>
<dbReference type="AlphaFoldDB" id="A0A2Z5FY47"/>
<feature type="transmembrane region" description="Helical" evidence="1">
    <location>
        <begin position="67"/>
        <end position="88"/>
    </location>
</feature>
<accession>A0A2Z5FY47</accession>
<dbReference type="KEGG" id="abas:ACPOL_1960"/>
<evidence type="ECO:0000256" key="1">
    <source>
        <dbReference type="SAM" id="Phobius"/>
    </source>
</evidence>
<reference evidence="2 3" key="1">
    <citation type="journal article" date="2018" name="Front. Microbiol.">
        <title>Hydrolytic Capabilities as a Key to Environmental Success: Chitinolytic and Cellulolytic Acidobacteria From Acidic Sub-arctic Soils and Boreal Peatlands.</title>
        <authorList>
            <person name="Belova S.E."/>
            <person name="Ravin N.V."/>
            <person name="Pankratov T.A."/>
            <person name="Rakitin A.L."/>
            <person name="Ivanova A.A."/>
            <person name="Beletsky A.V."/>
            <person name="Mardanov A.V."/>
            <person name="Sinninghe Damste J.S."/>
            <person name="Dedysh S.N."/>
        </authorList>
    </citation>
    <scope>NUCLEOTIDE SEQUENCE [LARGE SCALE GENOMIC DNA]</scope>
    <source>
        <strain evidence="2 3">SBC82</strain>
    </source>
</reference>
<gene>
    <name evidence="2" type="ORF">ACPOL_1960</name>
</gene>
<feature type="transmembrane region" description="Helical" evidence="1">
    <location>
        <begin position="121"/>
        <end position="138"/>
    </location>
</feature>
<keyword evidence="1" id="KW-0472">Membrane</keyword>
<keyword evidence="3" id="KW-1185">Reference proteome</keyword>